<evidence type="ECO:0000313" key="3">
    <source>
        <dbReference type="Proteomes" id="UP000321393"/>
    </source>
</evidence>
<name>A0A5D3BZD7_CUCMM</name>
<dbReference type="EMBL" id="SSTE01011518">
    <property type="protein sequence ID" value="KAA0050991.1"/>
    <property type="molecule type" value="Genomic_DNA"/>
</dbReference>
<evidence type="ECO:0000313" key="1">
    <source>
        <dbReference type="EMBL" id="KAA0050991.1"/>
    </source>
</evidence>
<dbReference type="EMBL" id="SSTD01014234">
    <property type="protein sequence ID" value="TYK04378.1"/>
    <property type="molecule type" value="Genomic_DNA"/>
</dbReference>
<dbReference type="Pfam" id="PF02992">
    <property type="entry name" value="Transposase_21"/>
    <property type="match status" value="1"/>
</dbReference>
<sequence length="332" mass="38193">MHERDKFLKSLLMPGPKSPGKKIDVYLLALIEELKELWNFRVCTYDSLIGWSSKRYQACSICLGDVRHSGYEVIELRETENLSHDFFSLAMGPSLDVRSYNGSITDGVHQVFYLYNPKNGSNWKGDQVVQDKCIWDIPEVDNVENEQLNVLEIVVGTMSSFSSGFEEIDVMFLEFVEDINNNARESLSVGDNSVHTNGRISMSIAHGTEKYISPHTVQFNHAIEVVKGDYRFVEHQMLSTFKEFRDDCHMHFKKYTATLRKHAHIGGTYGRLVLCLRSLHESCIPGRSHFYNDSMNSLSNENQMLELQSHPISEGFQPLSEMRYMKLLWVDD</sequence>
<gene>
    <name evidence="2" type="ORF">E5676_scaffold675G00540</name>
    <name evidence="1" type="ORF">E6C27_scaffold2606G00040</name>
</gene>
<proteinExistence type="predicted"/>
<organism evidence="2 4">
    <name type="scientific">Cucumis melo var. makuwa</name>
    <name type="common">Oriental melon</name>
    <dbReference type="NCBI Taxonomy" id="1194695"/>
    <lineage>
        <taxon>Eukaryota</taxon>
        <taxon>Viridiplantae</taxon>
        <taxon>Streptophyta</taxon>
        <taxon>Embryophyta</taxon>
        <taxon>Tracheophyta</taxon>
        <taxon>Spermatophyta</taxon>
        <taxon>Magnoliopsida</taxon>
        <taxon>eudicotyledons</taxon>
        <taxon>Gunneridae</taxon>
        <taxon>Pentapetalae</taxon>
        <taxon>rosids</taxon>
        <taxon>fabids</taxon>
        <taxon>Cucurbitales</taxon>
        <taxon>Cucurbitaceae</taxon>
        <taxon>Benincaseae</taxon>
        <taxon>Cucumis</taxon>
    </lineage>
</organism>
<reference evidence="3 4" key="1">
    <citation type="submission" date="2019-08" db="EMBL/GenBank/DDBJ databases">
        <title>Draft genome sequences of two oriental melons (Cucumis melo L. var makuwa).</title>
        <authorList>
            <person name="Kwon S.-Y."/>
        </authorList>
    </citation>
    <scope>NUCLEOTIDE SEQUENCE [LARGE SCALE GENOMIC DNA]</scope>
    <source>
        <strain evidence="4">cv. Chang Bougi</strain>
        <strain evidence="3">cv. SW 3</strain>
        <tissue evidence="2">Leaf</tissue>
    </source>
</reference>
<evidence type="ECO:0000313" key="2">
    <source>
        <dbReference type="EMBL" id="TYK04378.1"/>
    </source>
</evidence>
<evidence type="ECO:0000313" key="4">
    <source>
        <dbReference type="Proteomes" id="UP000321947"/>
    </source>
</evidence>
<dbReference type="OrthoDB" id="5987552at2759"/>
<dbReference type="Proteomes" id="UP000321947">
    <property type="component" value="Unassembled WGS sequence"/>
</dbReference>
<dbReference type="InterPro" id="IPR004242">
    <property type="entry name" value="Transposase_21"/>
</dbReference>
<dbReference type="Proteomes" id="UP000321393">
    <property type="component" value="Unassembled WGS sequence"/>
</dbReference>
<protein>
    <submittedName>
        <fullName evidence="2">CACTA en-spm transposon protein</fullName>
    </submittedName>
</protein>
<accession>A0A5D3BZD7</accession>
<dbReference type="AlphaFoldDB" id="A0A5D3BZD7"/>
<comment type="caution">
    <text evidence="2">The sequence shown here is derived from an EMBL/GenBank/DDBJ whole genome shotgun (WGS) entry which is preliminary data.</text>
</comment>